<feature type="region of interest" description="Disordered" evidence="1">
    <location>
        <begin position="314"/>
        <end position="363"/>
    </location>
</feature>
<sequence>MAFAIGPPGGHSRESSPERFSEHAKFTPRVSPSEHFATGRTPKNQICVYTWLKDSTGFPWLKTSEPFAESVYPIAAHAAEARCQTGYNCGNGCVCSHPKVYRPAQSLSTPEVDDQTSADEGGYWSAVADFETATLPRIDSNKSFKGSDIKFTFPPSKFDQTFSVQCSGYLFRDADSDPGLLGVSNMVQSSYSSSTSSKHMSEDSPRRSRSSGRRPESVQGQAHESSPSPSRHNMTETSAKTATLPLRPASKSLPSKPNAAASEGRTIACVIGRRTIPVILKNAPCLSLLQYCWFFPGANLTHRTCPGGYNSQGNISSQGPTSSGCSSKSHATSTSQFPGQASNANNDLSEQPAVEAADSESGSDQRMMFACPFSKNDRKQYEKVHGRCTYPPGFKDIGELMDHLRAEHSAKRRCPKCRIRFDGSKQKAAARRAQHKLKCCKGKRRKPNEAEWMTSDQEGLFNQRFIKQKTDGCEKWKQIFHFLFPSTLPIPEPHYDMYVLRDKVPSAESKQAQAPNIGNGVSPFSLSPTRDLRLYETIPALETDVSALPPDLSGMPQITLNNLQGTPGVLVTSSEPSINLYRTPGTQSLSTVAPSMAAPQGTWGNQQMYPSPAHQGGMPMMQFGDDAFLVGLPPPPGHGVVETNFQLDQSGQDITGHQAPDTAWPNESFL</sequence>
<name>A0A6A6PA35_9PEZI</name>
<feature type="compositionally biased region" description="Polar residues" evidence="1">
    <location>
        <begin position="218"/>
        <end position="241"/>
    </location>
</feature>
<feature type="compositionally biased region" description="Polar residues" evidence="1">
    <location>
        <begin position="330"/>
        <end position="349"/>
    </location>
</feature>
<dbReference type="Proteomes" id="UP000799766">
    <property type="component" value="Unassembled WGS sequence"/>
</dbReference>
<organism evidence="2 3">
    <name type="scientific">Lineolata rhizophorae</name>
    <dbReference type="NCBI Taxonomy" id="578093"/>
    <lineage>
        <taxon>Eukaryota</taxon>
        <taxon>Fungi</taxon>
        <taxon>Dikarya</taxon>
        <taxon>Ascomycota</taxon>
        <taxon>Pezizomycotina</taxon>
        <taxon>Dothideomycetes</taxon>
        <taxon>Dothideomycetes incertae sedis</taxon>
        <taxon>Lineolatales</taxon>
        <taxon>Lineolataceae</taxon>
        <taxon>Lineolata</taxon>
    </lineage>
</organism>
<accession>A0A6A6PA35</accession>
<feature type="region of interest" description="Disordered" evidence="1">
    <location>
        <begin position="191"/>
        <end position="263"/>
    </location>
</feature>
<dbReference type="OrthoDB" id="3801542at2759"/>
<reference evidence="2" key="1">
    <citation type="journal article" date="2020" name="Stud. Mycol.">
        <title>101 Dothideomycetes genomes: a test case for predicting lifestyles and emergence of pathogens.</title>
        <authorList>
            <person name="Haridas S."/>
            <person name="Albert R."/>
            <person name="Binder M."/>
            <person name="Bloem J."/>
            <person name="Labutti K."/>
            <person name="Salamov A."/>
            <person name="Andreopoulos B."/>
            <person name="Baker S."/>
            <person name="Barry K."/>
            <person name="Bills G."/>
            <person name="Bluhm B."/>
            <person name="Cannon C."/>
            <person name="Castanera R."/>
            <person name="Culley D."/>
            <person name="Daum C."/>
            <person name="Ezra D."/>
            <person name="Gonzalez J."/>
            <person name="Henrissat B."/>
            <person name="Kuo A."/>
            <person name="Liang C."/>
            <person name="Lipzen A."/>
            <person name="Lutzoni F."/>
            <person name="Magnuson J."/>
            <person name="Mondo S."/>
            <person name="Nolan M."/>
            <person name="Ohm R."/>
            <person name="Pangilinan J."/>
            <person name="Park H.-J."/>
            <person name="Ramirez L."/>
            <person name="Alfaro M."/>
            <person name="Sun H."/>
            <person name="Tritt A."/>
            <person name="Yoshinaga Y."/>
            <person name="Zwiers L.-H."/>
            <person name="Turgeon B."/>
            <person name="Goodwin S."/>
            <person name="Spatafora J."/>
            <person name="Crous P."/>
            <person name="Grigoriev I."/>
        </authorList>
    </citation>
    <scope>NUCLEOTIDE SEQUENCE</scope>
    <source>
        <strain evidence="2">ATCC 16933</strain>
    </source>
</reference>
<evidence type="ECO:0000256" key="1">
    <source>
        <dbReference type="SAM" id="MobiDB-lite"/>
    </source>
</evidence>
<feature type="region of interest" description="Disordered" evidence="1">
    <location>
        <begin position="1"/>
        <end position="38"/>
    </location>
</feature>
<evidence type="ECO:0000313" key="3">
    <source>
        <dbReference type="Proteomes" id="UP000799766"/>
    </source>
</evidence>
<proteinExistence type="predicted"/>
<protein>
    <submittedName>
        <fullName evidence="2">Uncharacterized protein</fullName>
    </submittedName>
</protein>
<keyword evidence="3" id="KW-1185">Reference proteome</keyword>
<dbReference type="EMBL" id="MU001672">
    <property type="protein sequence ID" value="KAF2460739.1"/>
    <property type="molecule type" value="Genomic_DNA"/>
</dbReference>
<gene>
    <name evidence="2" type="ORF">BDY21DRAFT_130782</name>
</gene>
<feature type="compositionally biased region" description="Basic and acidic residues" evidence="1">
    <location>
        <begin position="11"/>
        <end position="25"/>
    </location>
</feature>
<feature type="compositionally biased region" description="Low complexity" evidence="1">
    <location>
        <begin position="316"/>
        <end position="329"/>
    </location>
</feature>
<evidence type="ECO:0000313" key="2">
    <source>
        <dbReference type="EMBL" id="KAF2460739.1"/>
    </source>
</evidence>
<dbReference type="AlphaFoldDB" id="A0A6A6PA35"/>
<feature type="region of interest" description="Disordered" evidence="1">
    <location>
        <begin position="651"/>
        <end position="670"/>
    </location>
</feature>